<name>A0AAW8TZF5_9ENTE</name>
<dbReference type="GO" id="GO:0016787">
    <property type="term" value="F:hydrolase activity"/>
    <property type="evidence" value="ECO:0007669"/>
    <property type="project" value="InterPro"/>
</dbReference>
<dbReference type="RefSeq" id="WP_270598438.1">
    <property type="nucleotide sequence ID" value="NZ_JAQESC010000008.1"/>
</dbReference>
<dbReference type="Gene3D" id="3.60.21.10">
    <property type="match status" value="1"/>
</dbReference>
<organism evidence="2 3">
    <name type="scientific">Enterococcus asini</name>
    <dbReference type="NCBI Taxonomy" id="57732"/>
    <lineage>
        <taxon>Bacteria</taxon>
        <taxon>Bacillati</taxon>
        <taxon>Bacillota</taxon>
        <taxon>Bacilli</taxon>
        <taxon>Lactobacillales</taxon>
        <taxon>Enterococcaceae</taxon>
        <taxon>Enterococcus</taxon>
    </lineage>
</organism>
<protein>
    <submittedName>
        <fullName evidence="2">Metallophosphoesterase</fullName>
    </submittedName>
</protein>
<dbReference type="SUPFAM" id="SSF56300">
    <property type="entry name" value="Metallo-dependent phosphatases"/>
    <property type="match status" value="1"/>
</dbReference>
<dbReference type="InterPro" id="IPR004843">
    <property type="entry name" value="Calcineurin-like_PHP"/>
</dbReference>
<dbReference type="Pfam" id="PF00149">
    <property type="entry name" value="Metallophos"/>
    <property type="match status" value="1"/>
</dbReference>
<dbReference type="AlphaFoldDB" id="A0AAW8TZF5"/>
<proteinExistence type="predicted"/>
<dbReference type="Proteomes" id="UP001256711">
    <property type="component" value="Unassembled WGS sequence"/>
</dbReference>
<comment type="caution">
    <text evidence="2">The sequence shown here is derived from an EMBL/GenBank/DDBJ whole genome shotgun (WGS) entry which is preliminary data.</text>
</comment>
<evidence type="ECO:0000313" key="2">
    <source>
        <dbReference type="EMBL" id="MDT2810379.1"/>
    </source>
</evidence>
<evidence type="ECO:0000313" key="3">
    <source>
        <dbReference type="Proteomes" id="UP001256711"/>
    </source>
</evidence>
<feature type="domain" description="Calcineurin-like phosphoesterase" evidence="1">
    <location>
        <begin position="3"/>
        <end position="223"/>
    </location>
</feature>
<reference evidence="2" key="1">
    <citation type="submission" date="2023-03" db="EMBL/GenBank/DDBJ databases">
        <authorList>
            <person name="Shen W."/>
            <person name="Cai J."/>
        </authorList>
    </citation>
    <scope>NUCLEOTIDE SEQUENCE</scope>
    <source>
        <strain evidence="2">B226-2</strain>
    </source>
</reference>
<evidence type="ECO:0000259" key="1">
    <source>
        <dbReference type="Pfam" id="PF00149"/>
    </source>
</evidence>
<dbReference type="InterPro" id="IPR052963">
    <property type="entry name" value="Pantetheine_PDE"/>
</dbReference>
<dbReference type="PANTHER" id="PTHR36492">
    <property type="match status" value="1"/>
</dbReference>
<dbReference type="NCBIfam" id="TIGR03729">
    <property type="entry name" value="acc_ester"/>
    <property type="match status" value="1"/>
</dbReference>
<sequence>MTRLAIISDLHVDINGLFASEFSLLAEILQEEKITHLHFAGDLANKVDRAREVVAYFTEAGFVTTFNWGNHEMADLTEAQIEDFPAPGFLNFKTFPLSESSVLLGYNGWYDYAFAQEVEPEKIPKLKELYWYDRMIQRTGTDPEVDAALLRHLRKVLNQLQKAGKDVILATHFVPQKEFIIYQTAPKLRRWNELNAFLGSAGLGRLLDQYDNISHCVFGHTHRHFPDLTRGKTVYSCRPFGYYFEWQLTKDFVFANQLVAEYAPMKLRGILRRNQAAFDTYKKVHLAEEFRRSMTIIERN</sequence>
<dbReference type="InterPro" id="IPR029052">
    <property type="entry name" value="Metallo-depent_PP-like"/>
</dbReference>
<dbReference type="CDD" id="cd00838">
    <property type="entry name" value="MPP_superfamily"/>
    <property type="match status" value="1"/>
</dbReference>
<accession>A0AAW8TZF5</accession>
<dbReference type="InterPro" id="IPR022302">
    <property type="entry name" value="Phosphoesterase_putative"/>
</dbReference>
<dbReference type="PANTHER" id="PTHR36492:SF2">
    <property type="entry name" value="[ACYL-CARRIER-PROTEIN] PHOSPHODIESTERASE PPTH"/>
    <property type="match status" value="1"/>
</dbReference>
<gene>
    <name evidence="2" type="ORF">P7H43_07775</name>
</gene>
<dbReference type="EMBL" id="JARQBJ010000003">
    <property type="protein sequence ID" value="MDT2810379.1"/>
    <property type="molecule type" value="Genomic_DNA"/>
</dbReference>